<dbReference type="PANTHER" id="PTHR43780">
    <property type="entry name" value="1-AMINOCYCLOPROPANE-1-CARBOXYLATE DEAMINASE-RELATED"/>
    <property type="match status" value="1"/>
</dbReference>
<dbReference type="Gene3D" id="3.40.50.1100">
    <property type="match status" value="2"/>
</dbReference>
<evidence type="ECO:0000256" key="2">
    <source>
        <dbReference type="ARBA" id="ARBA00008639"/>
    </source>
</evidence>
<evidence type="ECO:0000313" key="8">
    <source>
        <dbReference type="Proteomes" id="UP000593580"/>
    </source>
</evidence>
<gene>
    <name evidence="7" type="ORF">FM071_07990</name>
</gene>
<keyword evidence="6" id="KW-0175">Coiled coil</keyword>
<dbReference type="SUPFAM" id="SSF53686">
    <property type="entry name" value="Tryptophan synthase beta subunit-like PLP-dependent enzymes"/>
    <property type="match status" value="1"/>
</dbReference>
<keyword evidence="3 5" id="KW-0663">Pyridoxal phosphate</keyword>
<feature type="modified residue" description="N6-(pyridoxal phosphate)lysine" evidence="5">
    <location>
        <position position="32"/>
    </location>
</feature>
<name>A0A7M1B9T9_9BACT</name>
<dbReference type="Proteomes" id="UP000593580">
    <property type="component" value="Chromosome"/>
</dbReference>
<evidence type="ECO:0000256" key="3">
    <source>
        <dbReference type="ARBA" id="ARBA00022898"/>
    </source>
</evidence>
<proteinExistence type="inferred from homology"/>
<evidence type="ECO:0000256" key="4">
    <source>
        <dbReference type="PIRSR" id="PIRSR006278-1"/>
    </source>
</evidence>
<comment type="cofactor">
    <cofactor evidence="1">
        <name>pyridoxal 5'-phosphate</name>
        <dbReference type="ChEBI" id="CHEBI:597326"/>
    </cofactor>
</comment>
<organism evidence="7 8">
    <name type="scientific">Sulfurimonas paralvinellae</name>
    <dbReference type="NCBI Taxonomy" id="317658"/>
    <lineage>
        <taxon>Bacteria</taxon>
        <taxon>Pseudomonadati</taxon>
        <taxon>Campylobacterota</taxon>
        <taxon>Epsilonproteobacteria</taxon>
        <taxon>Campylobacterales</taxon>
        <taxon>Sulfurimonadaceae</taxon>
        <taxon>Sulfurimonas</taxon>
    </lineage>
</organism>
<reference evidence="7 8" key="1">
    <citation type="submission" date="2019-07" db="EMBL/GenBank/DDBJ databases">
        <title>Sulfurimonas paralvinellae sp. nov., a novel mesophilic, hydrogen- and sulfur-oxidizing chemolithoautotroph within the Epsilonproteo- bacteria isolated from a deep-sea hydrothermal vent polychaete nest, reclassification of Thiomicrospira denitrificans as Sulfurimonas denitrificans comb. nov. and emended description of the genus Sulfurimonas.</title>
        <authorList>
            <person name="Wang S."/>
            <person name="Jiang L."/>
            <person name="Shao Z."/>
        </authorList>
    </citation>
    <scope>NUCLEOTIDE SEQUENCE [LARGE SCALE GENOMIC DNA]</scope>
    <source>
        <strain evidence="7 8">GO25</strain>
    </source>
</reference>
<dbReference type="InterPro" id="IPR036052">
    <property type="entry name" value="TrpB-like_PALP_sf"/>
</dbReference>
<evidence type="ECO:0000256" key="6">
    <source>
        <dbReference type="SAM" id="Coils"/>
    </source>
</evidence>
<accession>A0A7M1B9T9</accession>
<feature type="active site" description="Nucleophile" evidence="4">
    <location>
        <position position="58"/>
    </location>
</feature>
<dbReference type="AlphaFoldDB" id="A0A7M1B9T9"/>
<dbReference type="PANTHER" id="PTHR43780:SF2">
    <property type="entry name" value="1-AMINOCYCLOPROPANE-1-CARBOXYLATE DEAMINASE-RELATED"/>
    <property type="match status" value="1"/>
</dbReference>
<evidence type="ECO:0000256" key="5">
    <source>
        <dbReference type="PIRSR" id="PIRSR006278-2"/>
    </source>
</evidence>
<dbReference type="EMBL" id="CP041406">
    <property type="protein sequence ID" value="QOP46236.1"/>
    <property type="molecule type" value="Genomic_DNA"/>
</dbReference>
<sequence>MQLSPLSKIILDTREFLVKRDDLIDPYLAGNKYRKLYTLLQTPKELYHTIISYGGTQSNAMLAIAAMCRQKGWNFIYYSKPLSRQQRENTLGNFATALALGMTHHEIEHELYRDFIASLRLNLDEKIFILDQGGAVTEAKEGLEVLADELREQLREHKDIQSLATPSGTGTTAYFLALALPEYRIYTTPSVGDVSYLKEQMLALGKLPKNLHILESKKKYHFAKPYPEFYEMYQKLKSGGIEFDLLYAPLMWQTLLEQTDERILYIHSGGVSGNASMLPRYKNIDKGILK</sequence>
<protein>
    <submittedName>
        <fullName evidence="7">Pyridoxal-phosphate dependent enzyme</fullName>
    </submittedName>
</protein>
<dbReference type="KEGG" id="spal:FM071_07990"/>
<keyword evidence="8" id="KW-1185">Reference proteome</keyword>
<dbReference type="InterPro" id="IPR027278">
    <property type="entry name" value="ACCD_DCysDesulf"/>
</dbReference>
<comment type="similarity">
    <text evidence="2">Belongs to the ACC deaminase/D-cysteine desulfhydrase family.</text>
</comment>
<feature type="coiled-coil region" evidence="6">
    <location>
        <begin position="136"/>
        <end position="163"/>
    </location>
</feature>
<dbReference type="GO" id="GO:0019148">
    <property type="term" value="F:D-cysteine desulfhydrase activity"/>
    <property type="evidence" value="ECO:0007669"/>
    <property type="project" value="TreeGrafter"/>
</dbReference>
<dbReference type="PIRSF" id="PIRSF006278">
    <property type="entry name" value="ACCD_DCysDesulf"/>
    <property type="match status" value="1"/>
</dbReference>
<dbReference type="RefSeq" id="WP_193110485.1">
    <property type="nucleotide sequence ID" value="NZ_CP041406.1"/>
</dbReference>
<evidence type="ECO:0000313" key="7">
    <source>
        <dbReference type="EMBL" id="QOP46236.1"/>
    </source>
</evidence>
<evidence type="ECO:0000256" key="1">
    <source>
        <dbReference type="ARBA" id="ARBA00001933"/>
    </source>
</evidence>